<reference evidence="2 3" key="1">
    <citation type="submission" date="2019-04" db="EMBL/GenBank/DDBJ databases">
        <title>Draft genome sequences of Streptomyces avermitilis ATCC 31267.</title>
        <authorList>
            <person name="Komaki H."/>
            <person name="Tamura T."/>
            <person name="Hosoyama A."/>
        </authorList>
    </citation>
    <scope>NUCLEOTIDE SEQUENCE [LARGE SCALE GENOMIC DNA]</scope>
    <source>
        <strain evidence="2 3">ATCC 31267</strain>
    </source>
</reference>
<sequence>MGARVCLVCDGPFEALKTTRQIYCSPACRKDAERRRDQARDEDRMRRLGETTSLPSWPELPAPSQTLCRPLSRQQAAAERDPLEPTATRNCAHCHQPVTIVGLLAIPEAARTSLPAASPDIVPLRRTQ</sequence>
<dbReference type="Proteomes" id="UP000299211">
    <property type="component" value="Unassembled WGS sequence"/>
</dbReference>
<evidence type="ECO:0000256" key="1">
    <source>
        <dbReference type="SAM" id="MobiDB-lite"/>
    </source>
</evidence>
<dbReference type="EMBL" id="BJHY01000002">
    <property type="protein sequence ID" value="GDY79880.1"/>
    <property type="molecule type" value="Genomic_DNA"/>
</dbReference>
<accession>A0A4D4N5Y5</accession>
<name>A0A4D4N5Y5_STRAX</name>
<evidence type="ECO:0000313" key="2">
    <source>
        <dbReference type="EMBL" id="GDY79880.1"/>
    </source>
</evidence>
<feature type="compositionally biased region" description="Polar residues" evidence="1">
    <location>
        <begin position="63"/>
        <end position="75"/>
    </location>
</feature>
<feature type="region of interest" description="Disordered" evidence="1">
    <location>
        <begin position="28"/>
        <end position="85"/>
    </location>
</feature>
<dbReference type="AlphaFoldDB" id="A0A4D4N5Y5"/>
<feature type="compositionally biased region" description="Basic and acidic residues" evidence="1">
    <location>
        <begin position="28"/>
        <end position="49"/>
    </location>
</feature>
<comment type="caution">
    <text evidence="2">The sequence shown here is derived from an EMBL/GenBank/DDBJ whole genome shotgun (WGS) entry which is preliminary data.</text>
</comment>
<gene>
    <name evidence="2" type="ORF">SAV31267_093650</name>
</gene>
<protein>
    <submittedName>
        <fullName evidence="2">Uncharacterized protein</fullName>
    </submittedName>
</protein>
<organism evidence="2 3">
    <name type="scientific">Streptomyces avermitilis</name>
    <dbReference type="NCBI Taxonomy" id="33903"/>
    <lineage>
        <taxon>Bacteria</taxon>
        <taxon>Bacillati</taxon>
        <taxon>Actinomycetota</taxon>
        <taxon>Actinomycetes</taxon>
        <taxon>Kitasatosporales</taxon>
        <taxon>Streptomycetaceae</taxon>
        <taxon>Streptomyces</taxon>
    </lineage>
</organism>
<proteinExistence type="predicted"/>
<evidence type="ECO:0000313" key="3">
    <source>
        <dbReference type="Proteomes" id="UP000299211"/>
    </source>
</evidence>